<accession>A0ABN9RJF2</accession>
<feature type="region of interest" description="Disordered" evidence="1">
    <location>
        <begin position="1"/>
        <end position="32"/>
    </location>
</feature>
<dbReference type="EMBL" id="CAUYUJ010006891">
    <property type="protein sequence ID" value="CAK0818971.1"/>
    <property type="molecule type" value="Genomic_DNA"/>
</dbReference>
<gene>
    <name evidence="2" type="ORF">PCOR1329_LOCUS21079</name>
</gene>
<evidence type="ECO:0000313" key="2">
    <source>
        <dbReference type="EMBL" id="CAK0818971.1"/>
    </source>
</evidence>
<evidence type="ECO:0000313" key="3">
    <source>
        <dbReference type="Proteomes" id="UP001189429"/>
    </source>
</evidence>
<reference evidence="2" key="1">
    <citation type="submission" date="2023-10" db="EMBL/GenBank/DDBJ databases">
        <authorList>
            <person name="Chen Y."/>
            <person name="Shah S."/>
            <person name="Dougan E. K."/>
            <person name="Thang M."/>
            <person name="Chan C."/>
        </authorList>
    </citation>
    <scope>NUCLEOTIDE SEQUENCE [LARGE SCALE GENOMIC DNA]</scope>
</reference>
<organism evidence="2 3">
    <name type="scientific">Prorocentrum cordatum</name>
    <dbReference type="NCBI Taxonomy" id="2364126"/>
    <lineage>
        <taxon>Eukaryota</taxon>
        <taxon>Sar</taxon>
        <taxon>Alveolata</taxon>
        <taxon>Dinophyceae</taxon>
        <taxon>Prorocentrales</taxon>
        <taxon>Prorocentraceae</taxon>
        <taxon>Prorocentrum</taxon>
    </lineage>
</organism>
<feature type="non-terminal residue" evidence="2">
    <location>
        <position position="106"/>
    </location>
</feature>
<evidence type="ECO:0000256" key="1">
    <source>
        <dbReference type="SAM" id="MobiDB-lite"/>
    </source>
</evidence>
<sequence length="106" mass="10781">MARGDAAWGVSAGRMNGKRKKRGGGGVSRWDHAEVKKVQAVAAASKAAEGSGAGGEEGAPEVVAAKKATAPSVRRWRQGLAENGLNAGQRSVVEKVADRALAQGFG</sequence>
<dbReference type="Proteomes" id="UP001189429">
    <property type="component" value="Unassembled WGS sequence"/>
</dbReference>
<protein>
    <submittedName>
        <fullName evidence="2">Uncharacterized protein</fullName>
    </submittedName>
</protein>
<comment type="caution">
    <text evidence="2">The sequence shown here is derived from an EMBL/GenBank/DDBJ whole genome shotgun (WGS) entry which is preliminary data.</text>
</comment>
<proteinExistence type="predicted"/>
<keyword evidence="3" id="KW-1185">Reference proteome</keyword>
<name>A0ABN9RJF2_9DINO</name>